<proteinExistence type="predicted"/>
<dbReference type="Gene3D" id="3.30.730.10">
    <property type="entry name" value="AP2/ERF domain"/>
    <property type="match status" value="1"/>
</dbReference>
<dbReference type="PANTHER" id="PTHR32467:SF122">
    <property type="entry name" value="AP2-TYPE TRANSCRIPTION FACTOR"/>
    <property type="match status" value="1"/>
</dbReference>
<dbReference type="Pfam" id="PF00847">
    <property type="entry name" value="AP2"/>
    <property type="match status" value="1"/>
</dbReference>
<dbReference type="PANTHER" id="PTHR32467">
    <property type="entry name" value="AP2-LIKE ETHYLENE-RESPONSIVE TRANSCRIPTION FACTOR"/>
    <property type="match status" value="1"/>
</dbReference>
<evidence type="ECO:0000259" key="7">
    <source>
        <dbReference type="PROSITE" id="PS51032"/>
    </source>
</evidence>
<dbReference type="GO" id="GO:0003700">
    <property type="term" value="F:DNA-binding transcription factor activity"/>
    <property type="evidence" value="ECO:0007669"/>
    <property type="project" value="InterPro"/>
</dbReference>
<dbReference type="InterPro" id="IPR001471">
    <property type="entry name" value="AP2/ERF_dom"/>
</dbReference>
<dbReference type="InterPro" id="IPR036955">
    <property type="entry name" value="AP2/ERF_dom_sf"/>
</dbReference>
<dbReference type="CDD" id="cd00018">
    <property type="entry name" value="AP2"/>
    <property type="match status" value="1"/>
</dbReference>
<dbReference type="SMART" id="SM00380">
    <property type="entry name" value="AP2"/>
    <property type="match status" value="1"/>
</dbReference>
<feature type="region of interest" description="Disordered" evidence="6">
    <location>
        <begin position="80"/>
        <end position="102"/>
    </location>
</feature>
<evidence type="ECO:0000256" key="1">
    <source>
        <dbReference type="ARBA" id="ARBA00004123"/>
    </source>
</evidence>
<dbReference type="InterPro" id="IPR016177">
    <property type="entry name" value="DNA-bd_dom_sf"/>
</dbReference>
<feature type="compositionally biased region" description="Polar residues" evidence="6">
    <location>
        <begin position="82"/>
        <end position="102"/>
    </location>
</feature>
<evidence type="ECO:0000256" key="6">
    <source>
        <dbReference type="SAM" id="MobiDB-lite"/>
    </source>
</evidence>
<keyword evidence="2" id="KW-0805">Transcription regulation</keyword>
<dbReference type="SUPFAM" id="SSF54171">
    <property type="entry name" value="DNA-binding domain"/>
    <property type="match status" value="1"/>
</dbReference>
<evidence type="ECO:0000313" key="9">
    <source>
        <dbReference type="Proteomes" id="UP000596660"/>
    </source>
</evidence>
<dbReference type="GO" id="GO:0005634">
    <property type="term" value="C:nucleus"/>
    <property type="evidence" value="ECO:0007669"/>
    <property type="project" value="UniProtKB-SubCell"/>
</dbReference>
<sequence length="216" mass="24197">MKEMDGLSREEYLGSLRRHHHNGRWEARIGRVLGNKYLYLGTYATQEEAATAYDIAAIQYRGLNAVTNFDLSRYINLDKPISPNNNNEVKPSNSKLVEDSSGSTCSSNQSLLLECTSSIEQITHDQVDDAISIDELLWSSHQQPTIDCSSMLLGFNNEYDDLLLYSVTNDNLYSCVDGHQGGGSIDDVGNNEKDFFSDLSSLLCDFDIMEAEQIEM</sequence>
<dbReference type="GO" id="GO:0003677">
    <property type="term" value="F:DNA binding"/>
    <property type="evidence" value="ECO:0007669"/>
    <property type="project" value="UniProtKB-KW"/>
</dbReference>
<evidence type="ECO:0000256" key="2">
    <source>
        <dbReference type="ARBA" id="ARBA00023015"/>
    </source>
</evidence>
<dbReference type="PROSITE" id="PS51032">
    <property type="entry name" value="AP2_ERF"/>
    <property type="match status" value="1"/>
</dbReference>
<dbReference type="Gramene" id="AUR62025378-RA">
    <property type="protein sequence ID" value="AUR62025378-RA:cds"/>
    <property type="gene ID" value="AUR62025378"/>
</dbReference>
<accession>A0A803M902</accession>
<keyword evidence="4" id="KW-0804">Transcription</keyword>
<reference evidence="8" key="2">
    <citation type="submission" date="2021-03" db="UniProtKB">
        <authorList>
            <consortium name="EnsemblPlants"/>
        </authorList>
    </citation>
    <scope>IDENTIFICATION</scope>
</reference>
<dbReference type="Proteomes" id="UP000596660">
    <property type="component" value="Unplaced"/>
</dbReference>
<protein>
    <recommendedName>
        <fullName evidence="7">AP2/ERF domain-containing protein</fullName>
    </recommendedName>
</protein>
<evidence type="ECO:0000256" key="3">
    <source>
        <dbReference type="ARBA" id="ARBA00023125"/>
    </source>
</evidence>
<dbReference type="AlphaFoldDB" id="A0A803M902"/>
<evidence type="ECO:0000313" key="8">
    <source>
        <dbReference type="EnsemblPlants" id="AUR62025378-RA:cds"/>
    </source>
</evidence>
<reference evidence="8" key="1">
    <citation type="journal article" date="2017" name="Nature">
        <title>The genome of Chenopodium quinoa.</title>
        <authorList>
            <person name="Jarvis D.E."/>
            <person name="Ho Y.S."/>
            <person name="Lightfoot D.J."/>
            <person name="Schmoeckel S.M."/>
            <person name="Li B."/>
            <person name="Borm T.J.A."/>
            <person name="Ohyanagi H."/>
            <person name="Mineta K."/>
            <person name="Michell C.T."/>
            <person name="Saber N."/>
            <person name="Kharbatia N.M."/>
            <person name="Rupper R.R."/>
            <person name="Sharp A.R."/>
            <person name="Dally N."/>
            <person name="Boughton B.A."/>
            <person name="Woo Y.H."/>
            <person name="Gao G."/>
            <person name="Schijlen E.G.W.M."/>
            <person name="Guo X."/>
            <person name="Momin A.A."/>
            <person name="Negrao S."/>
            <person name="Al-Babili S."/>
            <person name="Gehring C."/>
            <person name="Roessner U."/>
            <person name="Jung C."/>
            <person name="Murphy K."/>
            <person name="Arold S.T."/>
            <person name="Gojobori T."/>
            <person name="van der Linden C.G."/>
            <person name="van Loo E.N."/>
            <person name="Jellen E.N."/>
            <person name="Maughan P.J."/>
            <person name="Tester M."/>
        </authorList>
    </citation>
    <scope>NUCLEOTIDE SEQUENCE [LARGE SCALE GENOMIC DNA]</scope>
    <source>
        <strain evidence="8">cv. PI 614886</strain>
    </source>
</reference>
<feature type="domain" description="AP2/ERF" evidence="7">
    <location>
        <begin position="11"/>
        <end position="70"/>
    </location>
</feature>
<evidence type="ECO:0000256" key="5">
    <source>
        <dbReference type="ARBA" id="ARBA00023242"/>
    </source>
</evidence>
<organism evidence="8 9">
    <name type="scientific">Chenopodium quinoa</name>
    <name type="common">Quinoa</name>
    <dbReference type="NCBI Taxonomy" id="63459"/>
    <lineage>
        <taxon>Eukaryota</taxon>
        <taxon>Viridiplantae</taxon>
        <taxon>Streptophyta</taxon>
        <taxon>Embryophyta</taxon>
        <taxon>Tracheophyta</taxon>
        <taxon>Spermatophyta</taxon>
        <taxon>Magnoliopsida</taxon>
        <taxon>eudicotyledons</taxon>
        <taxon>Gunneridae</taxon>
        <taxon>Pentapetalae</taxon>
        <taxon>Caryophyllales</taxon>
        <taxon>Chenopodiaceae</taxon>
        <taxon>Chenopodioideae</taxon>
        <taxon>Atripliceae</taxon>
        <taxon>Chenopodium</taxon>
    </lineage>
</organism>
<comment type="subcellular location">
    <subcellularLocation>
        <location evidence="1">Nucleus</location>
    </subcellularLocation>
</comment>
<keyword evidence="3" id="KW-0238">DNA-binding</keyword>
<keyword evidence="9" id="KW-1185">Reference proteome</keyword>
<evidence type="ECO:0000256" key="4">
    <source>
        <dbReference type="ARBA" id="ARBA00023163"/>
    </source>
</evidence>
<name>A0A803M902_CHEQI</name>
<keyword evidence="5" id="KW-0539">Nucleus</keyword>
<dbReference type="EnsemblPlants" id="AUR62025378-RA">
    <property type="protein sequence ID" value="AUR62025378-RA:cds"/>
    <property type="gene ID" value="AUR62025378"/>
</dbReference>